<dbReference type="Proteomes" id="UP000219636">
    <property type="component" value="Unassembled WGS sequence"/>
</dbReference>
<evidence type="ECO:0000313" key="2">
    <source>
        <dbReference type="Proteomes" id="UP000219636"/>
    </source>
</evidence>
<dbReference type="AlphaFoldDB" id="A0A285R903"/>
<gene>
    <name evidence="1" type="ORF">SAMN05880501_101148</name>
</gene>
<accession>A0A285R903</accession>
<name>A0A285R903_9BACL</name>
<sequence>MLTVVKMKGRIYMMQNRVTIKTIKNNSYVYEWEYIPKDERLHENKKYQWTYKGPVSGKGGDYIKILTAQDEKEAAEYVYGKAYLTLLRMRMKELEKEKPFFDRLKEIDAMSKAEKKFAQKELRDDMEIEADKFVNEVLIAFSPESLWDYLRDGGTLEELIKKIKRSQR</sequence>
<evidence type="ECO:0000313" key="1">
    <source>
        <dbReference type="EMBL" id="SOB90364.1"/>
    </source>
</evidence>
<organism evidence="1 2">
    <name type="scientific">Ureibacillus xyleni</name>
    <dbReference type="NCBI Taxonomy" id="614648"/>
    <lineage>
        <taxon>Bacteria</taxon>
        <taxon>Bacillati</taxon>
        <taxon>Bacillota</taxon>
        <taxon>Bacilli</taxon>
        <taxon>Bacillales</taxon>
        <taxon>Caryophanaceae</taxon>
        <taxon>Ureibacillus</taxon>
    </lineage>
</organism>
<dbReference type="EMBL" id="OBMQ01000001">
    <property type="protein sequence ID" value="SOB90364.1"/>
    <property type="molecule type" value="Genomic_DNA"/>
</dbReference>
<protein>
    <submittedName>
        <fullName evidence="1">Uncharacterized protein</fullName>
    </submittedName>
</protein>
<keyword evidence="2" id="KW-1185">Reference proteome</keyword>
<reference evidence="2" key="1">
    <citation type="submission" date="2017-08" db="EMBL/GenBank/DDBJ databases">
        <authorList>
            <person name="Varghese N."/>
            <person name="Submissions S."/>
        </authorList>
    </citation>
    <scope>NUCLEOTIDE SEQUENCE [LARGE SCALE GENOMIC DNA]</scope>
    <source>
        <strain evidence="2">JC22</strain>
    </source>
</reference>
<proteinExistence type="predicted"/>
<dbReference type="RefSeq" id="WP_097071737.1">
    <property type="nucleotide sequence ID" value="NZ_OBMQ01000001.1"/>
</dbReference>